<feature type="domain" description="CtsR N-terminal HTH" evidence="8">
    <location>
        <begin position="3"/>
        <end position="73"/>
    </location>
</feature>
<keyword evidence="3 7" id="KW-0678">Repressor</keyword>
<dbReference type="InterPro" id="IPR008463">
    <property type="entry name" value="CtsR"/>
</dbReference>
<accession>A0A1W1UTR1</accession>
<evidence type="ECO:0000313" key="10">
    <source>
        <dbReference type="EMBL" id="SMB84525.1"/>
    </source>
</evidence>
<evidence type="ECO:0000256" key="5">
    <source>
        <dbReference type="ARBA" id="ARBA00023125"/>
    </source>
</evidence>
<dbReference type="EMBL" id="FWWT01000010">
    <property type="protein sequence ID" value="SMB84525.1"/>
    <property type="molecule type" value="Genomic_DNA"/>
</dbReference>
<organism evidence="10 11">
    <name type="scientific">Desulfonispora thiosulfatigenes DSM 11270</name>
    <dbReference type="NCBI Taxonomy" id="656914"/>
    <lineage>
        <taxon>Bacteria</taxon>
        <taxon>Bacillati</taxon>
        <taxon>Bacillota</taxon>
        <taxon>Clostridia</taxon>
        <taxon>Eubacteriales</taxon>
        <taxon>Peptococcaceae</taxon>
        <taxon>Desulfonispora</taxon>
    </lineage>
</organism>
<dbReference type="GO" id="GO:0003677">
    <property type="term" value="F:DNA binding"/>
    <property type="evidence" value="ECO:0007669"/>
    <property type="project" value="UniProtKB-UniRule"/>
</dbReference>
<dbReference type="GO" id="GO:0006355">
    <property type="term" value="P:regulation of DNA-templated transcription"/>
    <property type="evidence" value="ECO:0007669"/>
    <property type="project" value="UniProtKB-UniRule"/>
</dbReference>
<dbReference type="AlphaFoldDB" id="A0A1W1UTR1"/>
<proteinExistence type="inferred from homology"/>
<keyword evidence="4 7" id="KW-0805">Transcription regulation</keyword>
<keyword evidence="6 7" id="KW-0804">Transcription</keyword>
<keyword evidence="11" id="KW-1185">Reference proteome</keyword>
<dbReference type="Gene3D" id="3.30.56.130">
    <property type="entry name" value="Transcriptional regulator CtsR, winged HTH domain"/>
    <property type="match status" value="1"/>
</dbReference>
<dbReference type="STRING" id="656914.SAMN00017405_2354"/>
<evidence type="ECO:0000256" key="3">
    <source>
        <dbReference type="ARBA" id="ARBA00022491"/>
    </source>
</evidence>
<gene>
    <name evidence="10" type="ORF">SAMN00017405_2354</name>
</gene>
<dbReference type="PIRSF" id="PIRSF010607">
    <property type="entry name" value="Txn_repr_CtsR"/>
    <property type="match status" value="1"/>
</dbReference>
<evidence type="ECO:0000256" key="4">
    <source>
        <dbReference type="ARBA" id="ARBA00023015"/>
    </source>
</evidence>
<dbReference type="Pfam" id="PF05848">
    <property type="entry name" value="CtsR"/>
    <property type="match status" value="1"/>
</dbReference>
<evidence type="ECO:0000256" key="1">
    <source>
        <dbReference type="ARBA" id="ARBA00010189"/>
    </source>
</evidence>
<name>A0A1W1UTR1_DESTI</name>
<comment type="similarity">
    <text evidence="1 7">Belongs to the CtsR family.</text>
</comment>
<dbReference type="Gene3D" id="1.10.1200.150">
    <property type="entry name" value="Transcriptional regulator CtsR, C-terminal domain"/>
    <property type="match status" value="1"/>
</dbReference>
<evidence type="ECO:0000256" key="7">
    <source>
        <dbReference type="PIRNR" id="PIRNR010607"/>
    </source>
</evidence>
<evidence type="ECO:0000259" key="8">
    <source>
        <dbReference type="Pfam" id="PF05848"/>
    </source>
</evidence>
<keyword evidence="5 7" id="KW-0238">DNA-binding</keyword>
<dbReference type="Pfam" id="PF17727">
    <property type="entry name" value="CtsR_C"/>
    <property type="match status" value="1"/>
</dbReference>
<evidence type="ECO:0000313" key="11">
    <source>
        <dbReference type="Proteomes" id="UP000192731"/>
    </source>
</evidence>
<dbReference type="Proteomes" id="UP000192731">
    <property type="component" value="Unassembled WGS sequence"/>
</dbReference>
<evidence type="ECO:0000256" key="2">
    <source>
        <dbReference type="ARBA" id="ARBA00014129"/>
    </source>
</evidence>
<dbReference type="InterPro" id="IPR040465">
    <property type="entry name" value="CtsR_N"/>
</dbReference>
<evidence type="ECO:0000256" key="6">
    <source>
        <dbReference type="ARBA" id="ARBA00023163"/>
    </source>
</evidence>
<dbReference type="InterPro" id="IPR041908">
    <property type="entry name" value="CtsR_C_sf"/>
</dbReference>
<evidence type="ECO:0000259" key="9">
    <source>
        <dbReference type="Pfam" id="PF17727"/>
    </source>
</evidence>
<feature type="domain" description="CtsR C-terminal dimerization" evidence="9">
    <location>
        <begin position="78"/>
        <end position="144"/>
    </location>
</feature>
<protein>
    <recommendedName>
        <fullName evidence="2 7">Transcriptional regulator CtsR</fullName>
    </recommendedName>
</protein>
<dbReference type="InterPro" id="IPR041902">
    <property type="entry name" value="CtsR_N_sf"/>
</dbReference>
<reference evidence="10 11" key="1">
    <citation type="submission" date="2017-04" db="EMBL/GenBank/DDBJ databases">
        <authorList>
            <person name="Afonso C.L."/>
            <person name="Miller P.J."/>
            <person name="Scott M.A."/>
            <person name="Spackman E."/>
            <person name="Goraichik I."/>
            <person name="Dimitrov K.M."/>
            <person name="Suarez D.L."/>
            <person name="Swayne D.E."/>
        </authorList>
    </citation>
    <scope>NUCLEOTIDE SEQUENCE [LARGE SCALE GENOMIC DNA]</scope>
    <source>
        <strain evidence="10 11">DSM 11270</strain>
    </source>
</reference>
<sequence>MASMSEIIENYLKNLLEQARNGVIEIQRNELAQNFECVPSQINYVLGTRFTPVQGYLVETRRGGGGYIRIVRLRINTKENLQNLLEETIGDSINKKQLEGIMELLVREEILTKREAIILINVFNDTLVSENLKDMDKLRAHMLHIAISSALRIDL</sequence>
<dbReference type="InterPro" id="IPR041473">
    <property type="entry name" value="CtsR_C"/>
</dbReference>